<dbReference type="PROSITE" id="PS51192">
    <property type="entry name" value="HELICASE_ATP_BIND_1"/>
    <property type="match status" value="1"/>
</dbReference>
<evidence type="ECO:0000256" key="1">
    <source>
        <dbReference type="ARBA" id="ARBA00012552"/>
    </source>
</evidence>
<feature type="domain" description="DEAD-box RNA helicase Q" evidence="12">
    <location>
        <begin position="124"/>
        <end position="152"/>
    </location>
</feature>
<dbReference type="SUPFAM" id="SSF52540">
    <property type="entry name" value="P-loop containing nucleoside triphosphate hydrolases"/>
    <property type="match status" value="1"/>
</dbReference>
<dbReference type="InterPro" id="IPR014014">
    <property type="entry name" value="RNA_helicase_DEAD_Q_motif"/>
</dbReference>
<dbReference type="SMART" id="SM00487">
    <property type="entry name" value="DEXDc"/>
    <property type="match status" value="1"/>
</dbReference>
<dbReference type="EC" id="3.6.4.13" evidence="1"/>
<evidence type="ECO:0000256" key="7">
    <source>
        <dbReference type="PROSITE-ProRule" id="PRU00552"/>
    </source>
</evidence>
<dbReference type="PROSITE" id="PS51195">
    <property type="entry name" value="Q_MOTIF"/>
    <property type="match status" value="1"/>
</dbReference>
<dbReference type="GO" id="GO:0003676">
    <property type="term" value="F:nucleic acid binding"/>
    <property type="evidence" value="ECO:0007669"/>
    <property type="project" value="InterPro"/>
</dbReference>
<dbReference type="PROSITE" id="PS00039">
    <property type="entry name" value="DEAD_ATP_HELICASE"/>
    <property type="match status" value="1"/>
</dbReference>
<evidence type="ECO:0000259" key="11">
    <source>
        <dbReference type="PROSITE" id="PS51194"/>
    </source>
</evidence>
<dbReference type="InterPro" id="IPR014001">
    <property type="entry name" value="Helicase_ATP-bd"/>
</dbReference>
<keyword evidence="3 8" id="KW-0378">Hydrolase</keyword>
<dbReference type="PROSITE" id="PS51194">
    <property type="entry name" value="HELICASE_CTER"/>
    <property type="match status" value="1"/>
</dbReference>
<evidence type="ECO:0000256" key="6">
    <source>
        <dbReference type="ARBA" id="ARBA00047984"/>
    </source>
</evidence>
<name>A0AAQ3M4Y3_9PEZI</name>
<dbReference type="GO" id="GO:0016787">
    <property type="term" value="F:hydrolase activity"/>
    <property type="evidence" value="ECO:0007669"/>
    <property type="project" value="UniProtKB-KW"/>
</dbReference>
<evidence type="ECO:0000256" key="8">
    <source>
        <dbReference type="RuleBase" id="RU000492"/>
    </source>
</evidence>
<sequence length="549" mass="60951">MSNGNSHSPGGDTGLQDMNGLIEKLALGEIAMTKEEFVQKAKDAGWADTATVADDDATRASDETYGGAATVYSWRDEYGDVGPEVPELESQLYGGEFQMRSGAHLANLQLTVTVEGPTPIAPFRRFEDAGLHPAVLDNIKKCGYIHPTPIQAYTIPAVLQGKDVVAVAQTGSGKTSAYMIPIVSKLMGKGMKLRTRTTVAHPLVLIIVPTRELAIQIFDEARRLTYRSMLRPCVAYGGFPMGTQRDEMRKGCDVLIATPGRLKHLMEEPEILSMSKVKFTVIDEADELLNNDWADELDHILRGGDSNENPDHTYMMFSATFPRAQRELASEWMSEDDYVQIRVGRAGQTHRNIEQIIIHVDRDLKQQATFDLLYASPPARTIIFCNSIIAVDKLDDFLYNKGLPTTAIHSEHRQVEREDAMRAFKTGRRPILIATGVSARGWDIKDVSHVINYDLPQQQYGGITEYIHRIGRTGRIGHRGLATSFYNERDEEIAADLANTLKEMDQEVPDFLQQYLSDDGRIRFADDAGEADEVNGEDGGTAVNGEEED</sequence>
<evidence type="ECO:0000256" key="3">
    <source>
        <dbReference type="ARBA" id="ARBA00022801"/>
    </source>
</evidence>
<keyword evidence="2 8" id="KW-0547">Nucleotide-binding</keyword>
<evidence type="ECO:0000256" key="2">
    <source>
        <dbReference type="ARBA" id="ARBA00022741"/>
    </source>
</evidence>
<reference evidence="13 14" key="1">
    <citation type="submission" date="2023-11" db="EMBL/GenBank/DDBJ databases">
        <title>An acidophilic fungus is an integral part of prey digestion in a carnivorous sundew plant.</title>
        <authorList>
            <person name="Tsai I.J."/>
        </authorList>
    </citation>
    <scope>NUCLEOTIDE SEQUENCE [LARGE SCALE GENOMIC DNA]</scope>
    <source>
        <strain evidence="13">169a</strain>
    </source>
</reference>
<comment type="similarity">
    <text evidence="8">Belongs to the DEAD box helicase family.</text>
</comment>
<evidence type="ECO:0000313" key="14">
    <source>
        <dbReference type="Proteomes" id="UP001303373"/>
    </source>
</evidence>
<dbReference type="InterPro" id="IPR027417">
    <property type="entry name" value="P-loop_NTPase"/>
</dbReference>
<accession>A0AAQ3M4Y3</accession>
<keyword evidence="4 8" id="KW-0347">Helicase</keyword>
<dbReference type="Pfam" id="PF00270">
    <property type="entry name" value="DEAD"/>
    <property type="match status" value="1"/>
</dbReference>
<gene>
    <name evidence="13" type="ORF">R9X50_00379900</name>
</gene>
<keyword evidence="14" id="KW-1185">Reference proteome</keyword>
<dbReference type="InterPro" id="IPR000629">
    <property type="entry name" value="RNA-helicase_DEAD-box_CS"/>
</dbReference>
<feature type="region of interest" description="Disordered" evidence="9">
    <location>
        <begin position="526"/>
        <end position="549"/>
    </location>
</feature>
<evidence type="ECO:0000313" key="13">
    <source>
        <dbReference type="EMBL" id="WPH00965.1"/>
    </source>
</evidence>
<dbReference type="CDD" id="cd18787">
    <property type="entry name" value="SF2_C_DEAD"/>
    <property type="match status" value="1"/>
</dbReference>
<feature type="domain" description="Helicase C-terminal" evidence="11">
    <location>
        <begin position="352"/>
        <end position="516"/>
    </location>
</feature>
<feature type="compositionally biased region" description="Acidic residues" evidence="9">
    <location>
        <begin position="527"/>
        <end position="536"/>
    </location>
</feature>
<dbReference type="GO" id="GO:0003724">
    <property type="term" value="F:RNA helicase activity"/>
    <property type="evidence" value="ECO:0007669"/>
    <property type="project" value="UniProtKB-EC"/>
</dbReference>
<dbReference type="AlphaFoldDB" id="A0AAQ3M4Y3"/>
<dbReference type="SMART" id="SM00490">
    <property type="entry name" value="HELICc"/>
    <property type="match status" value="1"/>
</dbReference>
<dbReference type="Proteomes" id="UP001303373">
    <property type="component" value="Chromosome 5"/>
</dbReference>
<evidence type="ECO:0000256" key="5">
    <source>
        <dbReference type="ARBA" id="ARBA00022840"/>
    </source>
</evidence>
<dbReference type="Pfam" id="PF00271">
    <property type="entry name" value="Helicase_C"/>
    <property type="match status" value="1"/>
</dbReference>
<evidence type="ECO:0000256" key="4">
    <source>
        <dbReference type="ARBA" id="ARBA00022806"/>
    </source>
</evidence>
<feature type="short sequence motif" description="Q motif" evidence="7">
    <location>
        <begin position="124"/>
        <end position="152"/>
    </location>
</feature>
<dbReference type="InterPro" id="IPR001650">
    <property type="entry name" value="Helicase_C-like"/>
</dbReference>
<dbReference type="InterPro" id="IPR011545">
    <property type="entry name" value="DEAD/DEAH_box_helicase_dom"/>
</dbReference>
<evidence type="ECO:0000259" key="10">
    <source>
        <dbReference type="PROSITE" id="PS51192"/>
    </source>
</evidence>
<protein>
    <recommendedName>
        <fullName evidence="1">RNA helicase</fullName>
        <ecNumber evidence="1">3.6.4.13</ecNumber>
    </recommendedName>
</protein>
<evidence type="ECO:0000256" key="9">
    <source>
        <dbReference type="SAM" id="MobiDB-lite"/>
    </source>
</evidence>
<organism evidence="13 14">
    <name type="scientific">Acrodontium crateriforme</name>
    <dbReference type="NCBI Taxonomy" id="150365"/>
    <lineage>
        <taxon>Eukaryota</taxon>
        <taxon>Fungi</taxon>
        <taxon>Dikarya</taxon>
        <taxon>Ascomycota</taxon>
        <taxon>Pezizomycotina</taxon>
        <taxon>Dothideomycetes</taxon>
        <taxon>Dothideomycetidae</taxon>
        <taxon>Mycosphaerellales</taxon>
        <taxon>Teratosphaeriaceae</taxon>
        <taxon>Acrodontium</taxon>
    </lineage>
</organism>
<dbReference type="PANTHER" id="PTHR47958">
    <property type="entry name" value="ATP-DEPENDENT RNA HELICASE DBP3"/>
    <property type="match status" value="1"/>
</dbReference>
<dbReference type="EMBL" id="CP138584">
    <property type="protein sequence ID" value="WPH00965.1"/>
    <property type="molecule type" value="Genomic_DNA"/>
</dbReference>
<proteinExistence type="inferred from homology"/>
<comment type="catalytic activity">
    <reaction evidence="6">
        <text>ATP + H2O = ADP + phosphate + H(+)</text>
        <dbReference type="Rhea" id="RHEA:13065"/>
        <dbReference type="ChEBI" id="CHEBI:15377"/>
        <dbReference type="ChEBI" id="CHEBI:15378"/>
        <dbReference type="ChEBI" id="CHEBI:30616"/>
        <dbReference type="ChEBI" id="CHEBI:43474"/>
        <dbReference type="ChEBI" id="CHEBI:456216"/>
        <dbReference type="EC" id="3.6.4.13"/>
    </reaction>
</comment>
<feature type="domain" description="Helicase ATP-binding" evidence="10">
    <location>
        <begin position="155"/>
        <end position="339"/>
    </location>
</feature>
<dbReference type="Gene3D" id="3.40.50.300">
    <property type="entry name" value="P-loop containing nucleotide triphosphate hydrolases"/>
    <property type="match status" value="2"/>
</dbReference>
<keyword evidence="5 8" id="KW-0067">ATP-binding</keyword>
<dbReference type="GO" id="GO:0005524">
    <property type="term" value="F:ATP binding"/>
    <property type="evidence" value="ECO:0007669"/>
    <property type="project" value="UniProtKB-KW"/>
</dbReference>
<evidence type="ECO:0000259" key="12">
    <source>
        <dbReference type="PROSITE" id="PS51195"/>
    </source>
</evidence>